<evidence type="ECO:0000313" key="1">
    <source>
        <dbReference type="EMBL" id="EFV13269.2"/>
    </source>
</evidence>
<organism evidence="1 2">
    <name type="scientific">Segniliparus rugosus (strain ATCC BAA-974 / DSM 45345 / CCUG 50838 / CIP 108380 / JCM 13579 / CDC 945)</name>
    <dbReference type="NCBI Taxonomy" id="679197"/>
    <lineage>
        <taxon>Bacteria</taxon>
        <taxon>Bacillati</taxon>
        <taxon>Actinomycetota</taxon>
        <taxon>Actinomycetes</taxon>
        <taxon>Mycobacteriales</taxon>
        <taxon>Segniliparaceae</taxon>
        <taxon>Segniliparus</taxon>
    </lineage>
</organism>
<keyword evidence="2" id="KW-1185">Reference proteome</keyword>
<dbReference type="HOGENOM" id="CLU_1219037_0_0_11"/>
<dbReference type="Proteomes" id="UP000004816">
    <property type="component" value="Unassembled WGS sequence"/>
</dbReference>
<proteinExistence type="predicted"/>
<evidence type="ECO:0000313" key="2">
    <source>
        <dbReference type="Proteomes" id="UP000004816"/>
    </source>
</evidence>
<dbReference type="AlphaFoldDB" id="E5XQT4"/>
<sequence length="227" mass="24368">MNARVAVPPRRLRYAERVRFVGIVMAVLLCAGCFASPPKDLLALPPGVPDPADYPDVTEQYRVGDLKHKIYGFKTAEGIRCLVIVKNDPQSHDPLPGESGAQCIGHLPGNGLSRLSTSGHPDGFDSVSSATSTITPGLFDEEGHEFDGPASGYTTLEPGHRVALCVLTKAEELSCSSILIGVPDHALVVESGQTMTRYQQGKPGPYREGFVIGPDRKVRVFDNGKET</sequence>
<reference evidence="1 2" key="1">
    <citation type="journal article" date="2011" name="Stand. Genomic Sci.">
        <title>High quality draft genome sequence of Segniliparus rugosus CDC 945(T)= (ATCC BAA-974(T)).</title>
        <authorList>
            <person name="Earl A.M."/>
            <person name="Desjardins C.A."/>
            <person name="Fitzgerald M.G."/>
            <person name="Arachchi H.M."/>
            <person name="Zeng Q."/>
            <person name="Mehta T."/>
            <person name="Griggs A."/>
            <person name="Birren B.W."/>
            <person name="Toney N.C."/>
            <person name="Carr J."/>
            <person name="Posey J."/>
            <person name="Butler W.R."/>
        </authorList>
    </citation>
    <scope>NUCLEOTIDE SEQUENCE [LARGE SCALE GENOMIC DNA]</scope>
    <source>
        <strain evidence="2">ATCC BAA-974 / DSM 45345 / CCUG 50838 / CIP 108380 / JCM 13579 / CDC 945</strain>
    </source>
</reference>
<protein>
    <submittedName>
        <fullName evidence="1">Uncharacterized protein</fullName>
    </submittedName>
</protein>
<accession>E5XQT4</accession>
<gene>
    <name evidence="1" type="ORF">HMPREF9336_01856</name>
</gene>
<comment type="caution">
    <text evidence="1">The sequence shown here is derived from an EMBL/GenBank/DDBJ whole genome shotgun (WGS) entry which is preliminary data.</text>
</comment>
<dbReference type="EMBL" id="ACZI02000002">
    <property type="protein sequence ID" value="EFV13269.2"/>
    <property type="molecule type" value="Genomic_DNA"/>
</dbReference>
<name>E5XQT4_SEGRC</name>
<dbReference type="STRING" id="679197.HMPREF9336_01856"/>